<dbReference type="Proteomes" id="UP001146351">
    <property type="component" value="Unassembled WGS sequence"/>
</dbReference>
<reference evidence="1" key="2">
    <citation type="journal article" date="2023" name="IMA Fungus">
        <title>Comparative genomic study of the Penicillium genus elucidates a diverse pangenome and 15 lateral gene transfer events.</title>
        <authorList>
            <person name="Petersen C."/>
            <person name="Sorensen T."/>
            <person name="Nielsen M.R."/>
            <person name="Sondergaard T.E."/>
            <person name="Sorensen J.L."/>
            <person name="Fitzpatrick D.A."/>
            <person name="Frisvad J.C."/>
            <person name="Nielsen K.L."/>
        </authorList>
    </citation>
    <scope>NUCLEOTIDE SEQUENCE</scope>
    <source>
        <strain evidence="1">IBT 21917</strain>
    </source>
</reference>
<dbReference type="EMBL" id="JAPQKO010000003">
    <property type="protein sequence ID" value="KAJ5171976.1"/>
    <property type="molecule type" value="Genomic_DNA"/>
</dbReference>
<evidence type="ECO:0000313" key="1">
    <source>
        <dbReference type="EMBL" id="KAJ5171976.1"/>
    </source>
</evidence>
<evidence type="ECO:0000313" key="2">
    <source>
        <dbReference type="Proteomes" id="UP001146351"/>
    </source>
</evidence>
<dbReference type="AlphaFoldDB" id="A0A9W9IAI1"/>
<proteinExistence type="predicted"/>
<evidence type="ECO:0008006" key="3">
    <source>
        <dbReference type="Google" id="ProtNLM"/>
    </source>
</evidence>
<protein>
    <recommendedName>
        <fullName evidence="3">Protein kinase domain-containing protein</fullName>
    </recommendedName>
</protein>
<name>A0A9W9IAI1_9EURO</name>
<gene>
    <name evidence="1" type="ORF">N7492_004569</name>
</gene>
<dbReference type="OrthoDB" id="4062651at2759"/>
<comment type="caution">
    <text evidence="1">The sequence shown here is derived from an EMBL/GenBank/DDBJ whole genome shotgun (WGS) entry which is preliminary data.</text>
</comment>
<organism evidence="1 2">
    <name type="scientific">Penicillium capsulatum</name>
    <dbReference type="NCBI Taxonomy" id="69766"/>
    <lineage>
        <taxon>Eukaryota</taxon>
        <taxon>Fungi</taxon>
        <taxon>Dikarya</taxon>
        <taxon>Ascomycota</taxon>
        <taxon>Pezizomycotina</taxon>
        <taxon>Eurotiomycetes</taxon>
        <taxon>Eurotiomycetidae</taxon>
        <taxon>Eurotiales</taxon>
        <taxon>Aspergillaceae</taxon>
        <taxon>Penicillium</taxon>
    </lineage>
</organism>
<accession>A0A9W9IAI1</accession>
<sequence length="223" mass="25513">MSNNDDDLDVSEEAEQVLQDWIMEPFLDLFEKMEPASSEYRVTLQDYLTPETYRYQMYGEDGKLQPFLDYAVLSKPVSDGIAIVENILSPKWLSFQPKDIPIERSSIDESLSRFPRKVSAVGTMYHFKPVYTGNRSATLREISIYNRLDEVFSPSEINVPFLHGVVRDEHSSVIIGLLLSWIECGTENLDCILSSETPLLSLREKWKTQITSTIQQLHDAGIV</sequence>
<reference evidence="1" key="1">
    <citation type="submission" date="2022-11" db="EMBL/GenBank/DDBJ databases">
        <authorList>
            <person name="Petersen C."/>
        </authorList>
    </citation>
    <scope>NUCLEOTIDE SEQUENCE</scope>
    <source>
        <strain evidence="1">IBT 21917</strain>
    </source>
</reference>
<keyword evidence="2" id="KW-1185">Reference proteome</keyword>